<evidence type="ECO:0000313" key="3">
    <source>
        <dbReference type="EMBL" id="MDT0427844.1"/>
    </source>
</evidence>
<proteinExistence type="predicted"/>
<name>A0ABU2RK62_9ACTN</name>
<dbReference type="RefSeq" id="WP_311655956.1">
    <property type="nucleotide sequence ID" value="NZ_JAVREX010000003.1"/>
</dbReference>
<feature type="compositionally biased region" description="Low complexity" evidence="1">
    <location>
        <begin position="22"/>
        <end position="37"/>
    </location>
</feature>
<evidence type="ECO:0000256" key="1">
    <source>
        <dbReference type="SAM" id="MobiDB-lite"/>
    </source>
</evidence>
<evidence type="ECO:0000256" key="2">
    <source>
        <dbReference type="SAM" id="Phobius"/>
    </source>
</evidence>
<feature type="compositionally biased region" description="Basic and acidic residues" evidence="1">
    <location>
        <begin position="1"/>
        <end position="13"/>
    </location>
</feature>
<comment type="caution">
    <text evidence="3">The sequence shown here is derived from an EMBL/GenBank/DDBJ whole genome shotgun (WGS) entry which is preliminary data.</text>
</comment>
<evidence type="ECO:0000313" key="4">
    <source>
        <dbReference type="Proteomes" id="UP001183777"/>
    </source>
</evidence>
<feature type="compositionally biased region" description="Low complexity" evidence="1">
    <location>
        <begin position="49"/>
        <end position="81"/>
    </location>
</feature>
<protein>
    <recommendedName>
        <fullName evidence="5">DUF4232 domain-containing protein</fullName>
    </recommendedName>
</protein>
<keyword evidence="2" id="KW-1133">Transmembrane helix</keyword>
<feature type="region of interest" description="Disordered" evidence="1">
    <location>
        <begin position="251"/>
        <end position="320"/>
    </location>
</feature>
<feature type="region of interest" description="Disordered" evidence="1">
    <location>
        <begin position="429"/>
        <end position="496"/>
    </location>
</feature>
<sequence>MSRPEHRHDDDRTGNGIVNHGPDNTPNTDPEPTAGARDAGEGDGGPAGAGRPAAAGEGAPADGARTPGAETAAGSAAAVEAPEAEADDADADDAEADERDADEPDADDAETDRSSPDAPDGGAPDGGGAADGGAGDGAADGGASGDGASGGRGPGTGTGTGGTLTALFGGAPDGAPDDADVDEAALRRMMQGAVRGLQPADGTLDHLHRAVPARRARRRQAVVGAVAAALLIGTAVPAFVHVANSDGSVAANPSIAGHGEQAQGGNGQDAGRDTGGERPTDPEARQNEGTEGEKDPSESPKPSAGTGSDGTGTAGLDDTPGVEVAAMPACAPSQLGVASAESGTPGPDGKVYGSFRISNVSGKACSVTSNGTVGFQAVGAADPLKITVVQHAAGDAGSGLPHPSTEPGAVLLKPAMAYEVRFAWVPSDTCPTTGSSPSPTPTDGDGGGGTGGTTGGSAAGSSDTAAQFGSADDVPADGSVAVTHTPETGAPTAETTISHACAGTIYRTGVLNAS</sequence>
<accession>A0ABU2RK62</accession>
<feature type="compositionally biased region" description="Gly residues" evidence="1">
    <location>
        <begin position="123"/>
        <end position="162"/>
    </location>
</feature>
<keyword evidence="2" id="KW-0472">Membrane</keyword>
<gene>
    <name evidence="3" type="ORF">RM649_09340</name>
</gene>
<feature type="transmembrane region" description="Helical" evidence="2">
    <location>
        <begin position="221"/>
        <end position="240"/>
    </location>
</feature>
<feature type="compositionally biased region" description="Low complexity" evidence="1">
    <location>
        <begin position="429"/>
        <end position="443"/>
    </location>
</feature>
<organism evidence="3 4">
    <name type="scientific">Streptomyces salyersiae</name>
    <dbReference type="NCBI Taxonomy" id="3075530"/>
    <lineage>
        <taxon>Bacteria</taxon>
        <taxon>Bacillati</taxon>
        <taxon>Actinomycetota</taxon>
        <taxon>Actinomycetes</taxon>
        <taxon>Kitasatosporales</taxon>
        <taxon>Streptomycetaceae</taxon>
        <taxon>Streptomyces</taxon>
    </lineage>
</organism>
<evidence type="ECO:0008006" key="5">
    <source>
        <dbReference type="Google" id="ProtNLM"/>
    </source>
</evidence>
<dbReference type="EMBL" id="JAVREX010000003">
    <property type="protein sequence ID" value="MDT0427844.1"/>
    <property type="molecule type" value="Genomic_DNA"/>
</dbReference>
<reference evidence="4" key="1">
    <citation type="submission" date="2023-07" db="EMBL/GenBank/DDBJ databases">
        <title>30 novel species of actinomycetes from the DSMZ collection.</title>
        <authorList>
            <person name="Nouioui I."/>
        </authorList>
    </citation>
    <scope>NUCLEOTIDE SEQUENCE [LARGE SCALE GENOMIC DNA]</scope>
    <source>
        <strain evidence="4">DSM 41770</strain>
    </source>
</reference>
<keyword evidence="2" id="KW-0812">Transmembrane</keyword>
<dbReference type="Proteomes" id="UP001183777">
    <property type="component" value="Unassembled WGS sequence"/>
</dbReference>
<feature type="compositionally biased region" description="Low complexity" evidence="1">
    <location>
        <begin position="483"/>
        <end position="496"/>
    </location>
</feature>
<feature type="compositionally biased region" description="Gly residues" evidence="1">
    <location>
        <begin position="444"/>
        <end position="458"/>
    </location>
</feature>
<feature type="compositionally biased region" description="Basic and acidic residues" evidence="1">
    <location>
        <begin position="270"/>
        <end position="298"/>
    </location>
</feature>
<feature type="compositionally biased region" description="Low complexity" evidence="1">
    <location>
        <begin position="163"/>
        <end position="174"/>
    </location>
</feature>
<feature type="region of interest" description="Disordered" evidence="1">
    <location>
        <begin position="1"/>
        <end position="179"/>
    </location>
</feature>
<feature type="compositionally biased region" description="Acidic residues" evidence="1">
    <location>
        <begin position="82"/>
        <end position="110"/>
    </location>
</feature>
<keyword evidence="4" id="KW-1185">Reference proteome</keyword>